<feature type="transmembrane region" description="Helical" evidence="1">
    <location>
        <begin position="6"/>
        <end position="29"/>
    </location>
</feature>
<keyword evidence="1" id="KW-0812">Transmembrane</keyword>
<dbReference type="InterPro" id="IPR049820">
    <property type="entry name" value="Trnsprt_adja_ssu-like"/>
</dbReference>
<evidence type="ECO:0000313" key="4">
    <source>
        <dbReference type="Proteomes" id="UP000700248"/>
    </source>
</evidence>
<name>A0A9D2VFV3_9BURK</name>
<evidence type="ECO:0000313" key="2">
    <source>
        <dbReference type="EMBL" id="HJH23789.1"/>
    </source>
</evidence>
<sequence>MSLTALSVYILIWPVMSAGILVLLLVSLFRDIRAAKREGREML</sequence>
<keyword evidence="1" id="KW-0472">Membrane</keyword>
<reference evidence="2" key="2">
    <citation type="journal article" date="2021" name="PeerJ">
        <title>Extensive microbial diversity within the chicken gut microbiome revealed by metagenomics and culture.</title>
        <authorList>
            <person name="Gilroy R."/>
            <person name="Ravi A."/>
            <person name="Getino M."/>
            <person name="Pursley I."/>
            <person name="Horton D.L."/>
            <person name="Alikhan N.F."/>
            <person name="Baker D."/>
            <person name="Gharbi K."/>
            <person name="Hall N."/>
            <person name="Watson M."/>
            <person name="Adriaenssens E.M."/>
            <person name="Foster-Nyarko E."/>
            <person name="Jarju S."/>
            <person name="Secka A."/>
            <person name="Antonio M."/>
            <person name="Oren A."/>
            <person name="Chaudhuri R.R."/>
            <person name="La Ragione R."/>
            <person name="Hildebrand F."/>
            <person name="Pallen M.J."/>
        </authorList>
    </citation>
    <scope>NUCLEOTIDE SEQUENCE</scope>
    <source>
        <strain evidence="2">CHK175-13533</strain>
    </source>
</reference>
<protein>
    <submittedName>
        <fullName evidence="2">Transporter small subunit</fullName>
    </submittedName>
</protein>
<comment type="caution">
    <text evidence="2">The sequence shown here is derived from an EMBL/GenBank/DDBJ whole genome shotgun (WGS) entry which is preliminary data.</text>
</comment>
<reference evidence="2" key="3">
    <citation type="submission" date="2021-09" db="EMBL/GenBank/DDBJ databases">
        <authorList>
            <person name="Gilroy R."/>
        </authorList>
    </citation>
    <scope>NUCLEOTIDE SEQUENCE</scope>
    <source>
        <strain evidence="2">CHK175-13533</strain>
    </source>
</reference>
<evidence type="ECO:0000256" key="1">
    <source>
        <dbReference type="SAM" id="Phobius"/>
    </source>
</evidence>
<evidence type="ECO:0000313" key="3">
    <source>
        <dbReference type="EMBL" id="NJB64925.1"/>
    </source>
</evidence>
<organism evidence="2 4">
    <name type="scientific">Paenalcaligenes hominis</name>
    <dbReference type="NCBI Taxonomy" id="643674"/>
    <lineage>
        <taxon>Bacteria</taxon>
        <taxon>Pseudomonadati</taxon>
        <taxon>Pseudomonadota</taxon>
        <taxon>Betaproteobacteria</taxon>
        <taxon>Burkholderiales</taxon>
        <taxon>Alcaligenaceae</taxon>
        <taxon>Paenalcaligenes</taxon>
    </lineage>
</organism>
<dbReference type="RefSeq" id="WP_209279756.1">
    <property type="nucleotide sequence ID" value="NZ_BMCQ01000001.1"/>
</dbReference>
<dbReference type="EMBL" id="JAATIZ010000002">
    <property type="protein sequence ID" value="NJB64925.1"/>
    <property type="molecule type" value="Genomic_DNA"/>
</dbReference>
<keyword evidence="5" id="KW-1185">Reference proteome</keyword>
<reference evidence="3 5" key="1">
    <citation type="submission" date="2020-03" db="EMBL/GenBank/DDBJ databases">
        <title>Genomic Encyclopedia of Type Strains, Phase IV (KMG-IV): sequencing the most valuable type-strain genomes for metagenomic binning, comparative biology and taxonomic classification.</title>
        <authorList>
            <person name="Goeker M."/>
        </authorList>
    </citation>
    <scope>NUCLEOTIDE SEQUENCE [LARGE SCALE GENOMIC DNA]</scope>
    <source>
        <strain evidence="3 5">DSM 26613</strain>
    </source>
</reference>
<accession>A0A9D2VFV3</accession>
<dbReference type="NCBIfam" id="NF038354">
    <property type="entry name" value="trnsprt_adja_43"/>
    <property type="match status" value="1"/>
</dbReference>
<proteinExistence type="predicted"/>
<keyword evidence="1" id="KW-1133">Transmembrane helix</keyword>
<dbReference type="Proteomes" id="UP000783934">
    <property type="component" value="Unassembled WGS sequence"/>
</dbReference>
<dbReference type="AlphaFoldDB" id="A0A9D2VFV3"/>
<dbReference type="Proteomes" id="UP000700248">
    <property type="component" value="Unassembled WGS sequence"/>
</dbReference>
<gene>
    <name evidence="3" type="ORF">GGR41_001154</name>
    <name evidence="2" type="ORF">K8U84_04470</name>
</gene>
<dbReference type="EMBL" id="DYTQ01000052">
    <property type="protein sequence ID" value="HJH23789.1"/>
    <property type="molecule type" value="Genomic_DNA"/>
</dbReference>
<evidence type="ECO:0000313" key="5">
    <source>
        <dbReference type="Proteomes" id="UP000783934"/>
    </source>
</evidence>